<dbReference type="SUPFAM" id="SSF56935">
    <property type="entry name" value="Porins"/>
    <property type="match status" value="1"/>
</dbReference>
<dbReference type="InterPro" id="IPR008969">
    <property type="entry name" value="CarboxyPept-like_regulatory"/>
</dbReference>
<dbReference type="Proteomes" id="UP000196102">
    <property type="component" value="Unassembled WGS sequence"/>
</dbReference>
<comment type="caution">
    <text evidence="2">The sequence shown here is derived from an EMBL/GenBank/DDBJ whole genome shotgun (WGS) entry which is preliminary data.</text>
</comment>
<evidence type="ECO:0000259" key="1">
    <source>
        <dbReference type="Pfam" id="PF14905"/>
    </source>
</evidence>
<dbReference type="Pfam" id="PF14905">
    <property type="entry name" value="OMP_b-brl_3"/>
    <property type="match status" value="1"/>
</dbReference>
<sequence length="884" mass="102075">MRKLHLFLFLLSIQCFSQQFKFSGSVIDKASGEKISNALVVLTELTENQLVSFVFTNNQGLFVKELENKKYMVEIKHLGHITVIDSVLVDRNIQRSFHLNRKTEVLDQIFLITESRFNVKKDSVIYNVDYYRTGQEKKLKDILKKLPGLEVDRNGNVTSNGKSVKRLLVEGKAFFTGDEKLGVNNIPADAVDEVQLLDNYSEVAMLKQFEDTDELVMNIKLKEDKKRFVFGDVTAGAGYKERYKINPALFYYSPEYAANFIGDLNNNGVKSFTSKDYIDFNGGILNISPTEYFKLNSDQFAQFLNNRDFTNSVDRFGAGSYRKSWKKSDLSGYVIFNDANISTASQTINEYQTDTPFKENRQSNGEQDGRFLIAKVDLKNQPSKTKDLRINSLIKFNNATDFDRLVSQSTVQNTFLESDSEIQSFSSSTNLLYTSEINKKHTYSIQANVDVQDNTSNYLWNTDRLILSGLIPLEQDDQVEIVQDLKNSNFNIGSTLKHYYKISSNTQLQSSLTGNYLPNTLETTSFQLRDDTSTNSFNPSGFDVDLNYNVFRSILGTELRTEQGKFTFKPSLLFQYFNQQIDQTDQVNRSQWFFAPKLRVQYDITNSERLYFNFNRNISVPNSQQLVDRLFLSSFNAVTSGNPQLDYRISERYSLRYSKFNLYKGLSLNAGLSYNNQIQGIKSTTVLQGIDQIRNYIDFGLDEKSLNANFSINKTLGNIKYGFNSSHRFSNYYQILNEEINENKTQNTSIGLTIKTLFDQLPTLSLSYQKTFNNYDTSINTINTFQDRFAANLDYEFLNDFVFEFSYNLNLYKNESIGVDNQFDDSFFSLSYDPENTPWTYKLTGTNLFDNRFRQVNSFNDFLITDRQTFLQPRIVMFELSYKL</sequence>
<dbReference type="SUPFAM" id="SSF49464">
    <property type="entry name" value="Carboxypeptidase regulatory domain-like"/>
    <property type="match status" value="1"/>
</dbReference>
<evidence type="ECO:0000313" key="2">
    <source>
        <dbReference type="EMBL" id="OUS11855.1"/>
    </source>
</evidence>
<evidence type="ECO:0000313" key="3">
    <source>
        <dbReference type="Proteomes" id="UP000196102"/>
    </source>
</evidence>
<feature type="domain" description="Outer membrane protein beta-barrel" evidence="1">
    <location>
        <begin position="438"/>
        <end position="882"/>
    </location>
</feature>
<dbReference type="InterPro" id="IPR041700">
    <property type="entry name" value="OMP_b-brl_3"/>
</dbReference>
<name>A0A1Z8AND3_9FLAO</name>
<dbReference type="Gene3D" id="2.60.40.1120">
    <property type="entry name" value="Carboxypeptidase-like, regulatory domain"/>
    <property type="match status" value="1"/>
</dbReference>
<proteinExistence type="predicted"/>
<protein>
    <recommendedName>
        <fullName evidence="1">Outer membrane protein beta-barrel domain-containing protein</fullName>
    </recommendedName>
</protein>
<gene>
    <name evidence="2" type="ORF">A9Q93_10995</name>
</gene>
<dbReference type="AlphaFoldDB" id="A0A1Z8AND3"/>
<organism evidence="2 3">
    <name type="scientific">Nonlabens dokdonensis</name>
    <dbReference type="NCBI Taxonomy" id="328515"/>
    <lineage>
        <taxon>Bacteria</taxon>
        <taxon>Pseudomonadati</taxon>
        <taxon>Bacteroidota</taxon>
        <taxon>Flavobacteriia</taxon>
        <taxon>Flavobacteriales</taxon>
        <taxon>Flavobacteriaceae</taxon>
        <taxon>Nonlabens</taxon>
    </lineage>
</organism>
<reference evidence="3" key="1">
    <citation type="journal article" date="2017" name="Proc. Natl. Acad. Sci. U.S.A.">
        <title>Simulation of Deepwater Horizon oil plume reveals substrate specialization within a complex community of hydrocarbon-degraders.</title>
        <authorList>
            <person name="Hu P."/>
            <person name="Dubinsky E.A."/>
            <person name="Probst A.J."/>
            <person name="Wang J."/>
            <person name="Sieber C.M.K."/>
            <person name="Tom L.M."/>
            <person name="Gardinali P."/>
            <person name="Banfield J.F."/>
            <person name="Atlas R.M."/>
            <person name="Andersen G.L."/>
        </authorList>
    </citation>
    <scope>NUCLEOTIDE SEQUENCE [LARGE SCALE GENOMIC DNA]</scope>
</reference>
<dbReference type="EMBL" id="MAAX01000172">
    <property type="protein sequence ID" value="OUS11855.1"/>
    <property type="molecule type" value="Genomic_DNA"/>
</dbReference>
<accession>A0A1Z8AND3</accession>